<evidence type="ECO:0000313" key="2">
    <source>
        <dbReference type="EMBL" id="CAE6508716.1"/>
    </source>
</evidence>
<accession>A0A8H3HFR7</accession>
<comment type="caution">
    <text evidence="2">The sequence shown here is derived from an EMBL/GenBank/DDBJ whole genome shotgun (WGS) entry which is preliminary data.</text>
</comment>
<reference evidence="2" key="1">
    <citation type="submission" date="2021-01" db="EMBL/GenBank/DDBJ databases">
        <authorList>
            <person name="Kaushik A."/>
        </authorList>
    </citation>
    <scope>NUCLEOTIDE SEQUENCE</scope>
    <source>
        <strain evidence="2">AG2-2IIIB</strain>
    </source>
</reference>
<protein>
    <submittedName>
        <fullName evidence="2">Uncharacterized protein</fullName>
    </submittedName>
</protein>
<gene>
    <name evidence="2" type="ORF">RDB_LOCUS149405</name>
</gene>
<dbReference type="EMBL" id="CAJMWT010005703">
    <property type="protein sequence ID" value="CAE6508716.1"/>
    <property type="molecule type" value="Genomic_DNA"/>
</dbReference>
<name>A0A8H3HFR7_9AGAM</name>
<sequence>RSHAICGRLGRSRYSGGSPKQRQISRLSGRTHPPESSKVEWRCIQWFKFSIEIADNQPFLLEWRDSQGRIYRAMWVAYATRIELRFAGGLQRRCVRQGCLDVFAKRLAPA</sequence>
<evidence type="ECO:0000256" key="1">
    <source>
        <dbReference type="SAM" id="MobiDB-lite"/>
    </source>
</evidence>
<dbReference type="AlphaFoldDB" id="A0A8H3HFR7"/>
<feature type="region of interest" description="Disordered" evidence="1">
    <location>
        <begin position="1"/>
        <end position="37"/>
    </location>
</feature>
<evidence type="ECO:0000313" key="3">
    <source>
        <dbReference type="Proteomes" id="UP000663843"/>
    </source>
</evidence>
<proteinExistence type="predicted"/>
<feature type="compositionally biased region" description="Low complexity" evidence="1">
    <location>
        <begin position="7"/>
        <end position="18"/>
    </location>
</feature>
<feature type="non-terminal residue" evidence="2">
    <location>
        <position position="1"/>
    </location>
</feature>
<dbReference type="Proteomes" id="UP000663843">
    <property type="component" value="Unassembled WGS sequence"/>
</dbReference>
<organism evidence="2 3">
    <name type="scientific">Rhizoctonia solani</name>
    <dbReference type="NCBI Taxonomy" id="456999"/>
    <lineage>
        <taxon>Eukaryota</taxon>
        <taxon>Fungi</taxon>
        <taxon>Dikarya</taxon>
        <taxon>Basidiomycota</taxon>
        <taxon>Agaricomycotina</taxon>
        <taxon>Agaricomycetes</taxon>
        <taxon>Cantharellales</taxon>
        <taxon>Ceratobasidiaceae</taxon>
        <taxon>Rhizoctonia</taxon>
    </lineage>
</organism>